<gene>
    <name evidence="4" type="ORF">J2Z18_003752</name>
</gene>
<dbReference type="SUPFAM" id="SSF51261">
    <property type="entry name" value="Duplicated hybrid motif"/>
    <property type="match status" value="1"/>
</dbReference>
<evidence type="ECO:0000259" key="3">
    <source>
        <dbReference type="Pfam" id="PF01551"/>
    </source>
</evidence>
<dbReference type="GeneID" id="95405686"/>
<dbReference type="PANTHER" id="PTHR21666">
    <property type="entry name" value="PEPTIDASE-RELATED"/>
    <property type="match status" value="1"/>
</dbReference>
<dbReference type="InterPro" id="IPR011055">
    <property type="entry name" value="Dup_hybrid_motif"/>
</dbReference>
<feature type="compositionally biased region" description="Basic and acidic residues" evidence="1">
    <location>
        <begin position="42"/>
        <end position="53"/>
    </location>
</feature>
<feature type="region of interest" description="Disordered" evidence="1">
    <location>
        <begin position="17"/>
        <end position="74"/>
    </location>
</feature>
<evidence type="ECO:0000313" key="4">
    <source>
        <dbReference type="EMBL" id="MBP1894646.1"/>
    </source>
</evidence>
<dbReference type="PANTHER" id="PTHR21666:SF270">
    <property type="entry name" value="MUREIN HYDROLASE ACTIVATOR ENVC"/>
    <property type="match status" value="1"/>
</dbReference>
<sequence>MDVKSSVKHRREARIRELLEGGQHSLPPDKSWPALPGQAETVKPEAKEPERAQKANVRPALPDRSSADMEPDPERLWKQQGYRGWYDTIDPGDAPNPPRRGSFLPGLVRRLVVSALLFGIVWGIFSMQQPWALRTQAFIIEGLSREMDFRAAQVWYEEHFGEAPSFIPIFGQTDEHSTKVNASTSLIPPLEGRLVQSFAVDLKGIVLEAAGGSLSQRAVRSIETGRVLEVTEHPENGISVLIQHTGNRKAIYSRLAETGLKVNDWVQGGDPIGTLQSTDSGSPPTLYFVLKEGNRDVDPAEVMPLD</sequence>
<evidence type="ECO:0000256" key="1">
    <source>
        <dbReference type="SAM" id="MobiDB-lite"/>
    </source>
</evidence>
<accession>A0ABS4FEG8</accession>
<dbReference type="Proteomes" id="UP000706926">
    <property type="component" value="Unassembled WGS sequence"/>
</dbReference>
<dbReference type="Pfam" id="PF01551">
    <property type="entry name" value="Peptidase_M23"/>
    <property type="match status" value="1"/>
</dbReference>
<protein>
    <submittedName>
        <fullName evidence="4">Stage IV sporulation protein FA</fullName>
    </submittedName>
</protein>
<reference evidence="4 5" key="1">
    <citation type="submission" date="2021-03" db="EMBL/GenBank/DDBJ databases">
        <title>Genomic Encyclopedia of Type Strains, Phase IV (KMG-IV): sequencing the most valuable type-strain genomes for metagenomic binning, comparative biology and taxonomic classification.</title>
        <authorList>
            <person name="Goeker M."/>
        </authorList>
    </citation>
    <scope>NUCLEOTIDE SEQUENCE [LARGE SCALE GENOMIC DNA]</scope>
    <source>
        <strain evidence="4 5">DSM 15596</strain>
    </source>
</reference>
<evidence type="ECO:0000313" key="5">
    <source>
        <dbReference type="Proteomes" id="UP000706926"/>
    </source>
</evidence>
<keyword evidence="2" id="KW-0472">Membrane</keyword>
<name>A0ABS4FEG8_9BACL</name>
<keyword evidence="2" id="KW-0812">Transmembrane</keyword>
<dbReference type="InterPro" id="IPR050570">
    <property type="entry name" value="Cell_wall_metabolism_enzyme"/>
</dbReference>
<dbReference type="InterPro" id="IPR016047">
    <property type="entry name" value="M23ase_b-sheet_dom"/>
</dbReference>
<feature type="transmembrane region" description="Helical" evidence="2">
    <location>
        <begin position="107"/>
        <end position="125"/>
    </location>
</feature>
<dbReference type="Gene3D" id="2.70.70.10">
    <property type="entry name" value="Glucose Permease (Domain IIA)"/>
    <property type="match status" value="1"/>
</dbReference>
<evidence type="ECO:0000256" key="2">
    <source>
        <dbReference type="SAM" id="Phobius"/>
    </source>
</evidence>
<dbReference type="CDD" id="cd12797">
    <property type="entry name" value="M23_peptidase"/>
    <property type="match status" value="1"/>
</dbReference>
<proteinExistence type="predicted"/>
<organism evidence="4 5">
    <name type="scientific">Paenibacillus lactis</name>
    <dbReference type="NCBI Taxonomy" id="228574"/>
    <lineage>
        <taxon>Bacteria</taxon>
        <taxon>Bacillati</taxon>
        <taxon>Bacillota</taxon>
        <taxon>Bacilli</taxon>
        <taxon>Bacillales</taxon>
        <taxon>Paenibacillaceae</taxon>
        <taxon>Paenibacillus</taxon>
    </lineage>
</organism>
<dbReference type="EMBL" id="JAGGKI010000010">
    <property type="protein sequence ID" value="MBP1894646.1"/>
    <property type="molecule type" value="Genomic_DNA"/>
</dbReference>
<dbReference type="RefSeq" id="WP_210095142.1">
    <property type="nucleotide sequence ID" value="NZ_CP139098.1"/>
</dbReference>
<feature type="domain" description="M23ase beta-sheet core" evidence="3">
    <location>
        <begin position="203"/>
        <end position="299"/>
    </location>
</feature>
<keyword evidence="5" id="KW-1185">Reference proteome</keyword>
<comment type="caution">
    <text evidence="4">The sequence shown here is derived from an EMBL/GenBank/DDBJ whole genome shotgun (WGS) entry which is preliminary data.</text>
</comment>
<keyword evidence="2" id="KW-1133">Transmembrane helix</keyword>